<comment type="caution">
    <text evidence="1">The sequence shown here is derived from an EMBL/GenBank/DDBJ whole genome shotgun (WGS) entry which is preliminary data.</text>
</comment>
<proteinExistence type="predicted"/>
<protein>
    <submittedName>
        <fullName evidence="1">Uncharacterized protein</fullName>
    </submittedName>
</protein>
<organism evidence="1">
    <name type="scientific">marine sediment metagenome</name>
    <dbReference type="NCBI Taxonomy" id="412755"/>
    <lineage>
        <taxon>unclassified sequences</taxon>
        <taxon>metagenomes</taxon>
        <taxon>ecological metagenomes</taxon>
    </lineage>
</organism>
<dbReference type="EMBL" id="LAZR01043434">
    <property type="protein sequence ID" value="KKL07089.1"/>
    <property type="molecule type" value="Genomic_DNA"/>
</dbReference>
<accession>A0A0F9ABZ5</accession>
<gene>
    <name evidence="1" type="ORF">LCGC14_2589510</name>
</gene>
<evidence type="ECO:0000313" key="1">
    <source>
        <dbReference type="EMBL" id="KKL07089.1"/>
    </source>
</evidence>
<sequence length="91" mass="9793">MRAALTSCLFVLSCVGCERSSAPVPGHGVKFPDAVASIANKTVAEDYSYRDAVGKLQELEKKTAERKASALPAQTMLKSELCGGERYELEL</sequence>
<dbReference type="AlphaFoldDB" id="A0A0F9ABZ5"/>
<name>A0A0F9ABZ5_9ZZZZ</name>
<reference evidence="1" key="1">
    <citation type="journal article" date="2015" name="Nature">
        <title>Complex archaea that bridge the gap between prokaryotes and eukaryotes.</title>
        <authorList>
            <person name="Spang A."/>
            <person name="Saw J.H."/>
            <person name="Jorgensen S.L."/>
            <person name="Zaremba-Niedzwiedzka K."/>
            <person name="Martijn J."/>
            <person name="Lind A.E."/>
            <person name="van Eijk R."/>
            <person name="Schleper C."/>
            <person name="Guy L."/>
            <person name="Ettema T.J."/>
        </authorList>
    </citation>
    <scope>NUCLEOTIDE SEQUENCE</scope>
</reference>